<protein>
    <submittedName>
        <fullName evidence="3">Dihydroorotate dehydrogenase</fullName>
    </submittedName>
</protein>
<dbReference type="InterPro" id="IPR007060">
    <property type="entry name" value="FtsL/DivIC"/>
</dbReference>
<feature type="coiled-coil region" evidence="1">
    <location>
        <begin position="26"/>
        <end position="60"/>
    </location>
</feature>
<feature type="transmembrane region" description="Helical" evidence="2">
    <location>
        <begin position="6"/>
        <end position="26"/>
    </location>
</feature>
<dbReference type="AlphaFoldDB" id="A0A017RTH1"/>
<dbReference type="EMBL" id="AZQP01000034">
    <property type="protein sequence ID" value="EYE87906.1"/>
    <property type="molecule type" value="Genomic_DNA"/>
</dbReference>
<keyword evidence="2" id="KW-0812">Transmembrane</keyword>
<keyword evidence="2" id="KW-0472">Membrane</keyword>
<comment type="caution">
    <text evidence="3">The sequence shown here is derived from an EMBL/GenBank/DDBJ whole genome shotgun (WGS) entry which is preliminary data.</text>
</comment>
<keyword evidence="2" id="KW-1133">Transmembrane helix</keyword>
<dbReference type="Pfam" id="PF04977">
    <property type="entry name" value="DivIC"/>
    <property type="match status" value="1"/>
</dbReference>
<evidence type="ECO:0000313" key="4">
    <source>
        <dbReference type="Proteomes" id="UP000019681"/>
    </source>
</evidence>
<sequence>MKKRKIFWLLVMVFFGVIFIKQQFILNRLKKQYTQCNDQLSKLKVQNQQLQDELKMSQREDYIEKMARRKLNLAKPGEIILKDVNNRN</sequence>
<dbReference type="Proteomes" id="UP000019681">
    <property type="component" value="Unassembled WGS sequence"/>
</dbReference>
<reference evidence="3 4" key="1">
    <citation type="journal article" date="2014" name="Genome Announc.">
        <title>Draft Genome Sequence of Fervidicella metallireducens Strain AeBT, an Iron-Reducing Thermoanaerobe from the Great Artesian Basin.</title>
        <authorList>
            <person name="Patel B.K."/>
        </authorList>
    </citation>
    <scope>NUCLEOTIDE SEQUENCE [LARGE SCALE GENOMIC DNA]</scope>
    <source>
        <strain evidence="3 4">AeB</strain>
    </source>
</reference>
<evidence type="ECO:0000313" key="3">
    <source>
        <dbReference type="EMBL" id="EYE87906.1"/>
    </source>
</evidence>
<gene>
    <name evidence="3" type="ORF">Q428_10785</name>
</gene>
<organism evidence="3 4">
    <name type="scientific">Fervidicella metallireducens AeB</name>
    <dbReference type="NCBI Taxonomy" id="1403537"/>
    <lineage>
        <taxon>Bacteria</taxon>
        <taxon>Bacillati</taxon>
        <taxon>Bacillota</taxon>
        <taxon>Clostridia</taxon>
        <taxon>Eubacteriales</taxon>
        <taxon>Clostridiaceae</taxon>
        <taxon>Fervidicella</taxon>
    </lineage>
</organism>
<name>A0A017RTH1_9CLOT</name>
<keyword evidence="1" id="KW-0175">Coiled coil</keyword>
<proteinExistence type="predicted"/>
<evidence type="ECO:0000256" key="1">
    <source>
        <dbReference type="SAM" id="Coils"/>
    </source>
</evidence>
<dbReference type="OrthoDB" id="9815382at2"/>
<accession>A0A017RTH1</accession>
<evidence type="ECO:0000256" key="2">
    <source>
        <dbReference type="SAM" id="Phobius"/>
    </source>
</evidence>
<keyword evidence="4" id="KW-1185">Reference proteome</keyword>
<dbReference type="RefSeq" id="WP_035380651.1">
    <property type="nucleotide sequence ID" value="NZ_AZQP01000034.1"/>
</dbReference>
<dbReference type="STRING" id="1403537.Q428_10785"/>